<dbReference type="InterPro" id="IPR020829">
    <property type="entry name" value="GlycerAld_3-P_DH_cat"/>
</dbReference>
<keyword evidence="2 4" id="KW-0560">Oxidoreductase</keyword>
<organism evidence="5 6">
    <name type="scientific">Mesoplasma lactucae ATCC 49193</name>
    <dbReference type="NCBI Taxonomy" id="81460"/>
    <lineage>
        <taxon>Bacteria</taxon>
        <taxon>Bacillati</taxon>
        <taxon>Mycoplasmatota</taxon>
        <taxon>Mollicutes</taxon>
        <taxon>Entomoplasmatales</taxon>
        <taxon>Entomoplasmataceae</taxon>
        <taxon>Mesoplasma</taxon>
    </lineage>
</organism>
<evidence type="ECO:0000256" key="3">
    <source>
        <dbReference type="RuleBase" id="RU000397"/>
    </source>
</evidence>
<dbReference type="GO" id="GO:0006006">
    <property type="term" value="P:glucose metabolic process"/>
    <property type="evidence" value="ECO:0007669"/>
    <property type="project" value="InterPro"/>
</dbReference>
<dbReference type="AlphaFoldDB" id="A0A291IS29"/>
<evidence type="ECO:0000256" key="4">
    <source>
        <dbReference type="RuleBase" id="RU361160"/>
    </source>
</evidence>
<sequence>MAKKVAINGFGRIGRLAFRKLWNEANVEIVGINDLTDPKTLAYLLEHDSAHGLFEAGKISFKEGAIIVDGKTIPVFAERDAANLPWGKLGVDLVVESTGFYTDREKAKAHLEAGAKKVLISAPAKGDLKTIVYGVNQTDITPEDDIISAASCTTNCLTPLANVLNKAFGIEQGLMTTVHAVTNDQRLLDLPHSDLRRGRAAPWNIVPTSTGAAIAVGKALPELNGKMDGYALRVPVITGSVTDLTVTFKQQGLTVDQINNAVKEAISKDAALAQALAYNVEQITSTDIIGESHGSIFDSTLTKILENDGKQMVKVVAWYDNESSYTSQFVRTALYVLSLMK</sequence>
<dbReference type="Pfam" id="PF02800">
    <property type="entry name" value="Gp_dh_C"/>
    <property type="match status" value="1"/>
</dbReference>
<comment type="similarity">
    <text evidence="1 3">Belongs to the glyceraldehyde-3-phosphate dehydrogenase family.</text>
</comment>
<dbReference type="InterPro" id="IPR020830">
    <property type="entry name" value="GlycerAld_3-P_DH_AS"/>
</dbReference>
<dbReference type="InterPro" id="IPR006424">
    <property type="entry name" value="Glyceraldehyde-3-P_DH_1"/>
</dbReference>
<dbReference type="Gene3D" id="3.30.360.10">
    <property type="entry name" value="Dihydrodipicolinate Reductase, domain 2"/>
    <property type="match status" value="1"/>
</dbReference>
<dbReference type="RefSeq" id="WP_096862842.1">
    <property type="nucleotide sequence ID" value="NZ_CP023668.1"/>
</dbReference>
<dbReference type="KEGG" id="mlac:CP520_02190"/>
<dbReference type="OrthoDB" id="9803304at2"/>
<name>A0A291IS29_9MOLU</name>
<dbReference type="PIRSF" id="PIRSF000149">
    <property type="entry name" value="GAP_DH"/>
    <property type="match status" value="1"/>
</dbReference>
<dbReference type="InterPro" id="IPR020828">
    <property type="entry name" value="GlycerAld_3-P_DH_NAD(P)-bd"/>
</dbReference>
<dbReference type="GO" id="GO:0050661">
    <property type="term" value="F:NADP binding"/>
    <property type="evidence" value="ECO:0007669"/>
    <property type="project" value="InterPro"/>
</dbReference>
<protein>
    <recommendedName>
        <fullName evidence="4">Glyceraldehyde-3-phosphate dehydrogenase</fullName>
        <ecNumber evidence="4">1.2.1.-</ecNumber>
    </recommendedName>
</protein>
<dbReference type="CDD" id="cd05214">
    <property type="entry name" value="GAPDH_I_N"/>
    <property type="match status" value="1"/>
</dbReference>
<dbReference type="Gene3D" id="3.40.50.720">
    <property type="entry name" value="NAD(P)-binding Rossmann-like Domain"/>
    <property type="match status" value="1"/>
</dbReference>
<dbReference type="SUPFAM" id="SSF55347">
    <property type="entry name" value="Glyceraldehyde-3-phosphate dehydrogenase-like, C-terminal domain"/>
    <property type="match status" value="1"/>
</dbReference>
<dbReference type="CDD" id="cd18126">
    <property type="entry name" value="GAPDH_I_C"/>
    <property type="match status" value="1"/>
</dbReference>
<dbReference type="SUPFAM" id="SSF51735">
    <property type="entry name" value="NAD(P)-binding Rossmann-fold domains"/>
    <property type="match status" value="1"/>
</dbReference>
<dbReference type="SMART" id="SM00846">
    <property type="entry name" value="Gp_dh_N"/>
    <property type="match status" value="1"/>
</dbReference>
<dbReference type="NCBIfam" id="TIGR01534">
    <property type="entry name" value="GAPDH-I"/>
    <property type="match status" value="1"/>
</dbReference>
<dbReference type="EC" id="1.2.1.-" evidence="4"/>
<dbReference type="PROSITE" id="PS00071">
    <property type="entry name" value="GAPDH"/>
    <property type="match status" value="1"/>
</dbReference>
<dbReference type="FunFam" id="3.30.360.10:FF:000002">
    <property type="entry name" value="Glyceraldehyde-3-phosphate dehydrogenase"/>
    <property type="match status" value="1"/>
</dbReference>
<dbReference type="Pfam" id="PF00044">
    <property type="entry name" value="Gp_dh_N"/>
    <property type="match status" value="1"/>
</dbReference>
<dbReference type="GO" id="GO:0051287">
    <property type="term" value="F:NAD binding"/>
    <property type="evidence" value="ECO:0007669"/>
    <property type="project" value="InterPro"/>
</dbReference>
<evidence type="ECO:0000313" key="5">
    <source>
        <dbReference type="EMBL" id="ATG97554.1"/>
    </source>
</evidence>
<evidence type="ECO:0000256" key="1">
    <source>
        <dbReference type="ARBA" id="ARBA00007406"/>
    </source>
</evidence>
<proteinExistence type="inferred from homology"/>
<dbReference type="Proteomes" id="UP000232227">
    <property type="component" value="Chromosome"/>
</dbReference>
<dbReference type="PRINTS" id="PR00078">
    <property type="entry name" value="G3PDHDRGNASE"/>
</dbReference>
<reference evidence="5 6" key="1">
    <citation type="submission" date="2017-09" db="EMBL/GenBank/DDBJ databases">
        <title>SPAdes assembly of the Mesoplasma lactucae genome.</title>
        <authorList>
            <person name="Knight T.F."/>
            <person name="Rubinstein R."/>
            <person name="Citino T."/>
        </authorList>
    </citation>
    <scope>NUCLEOTIDE SEQUENCE [LARGE SCALE GENOMIC DNA]</scope>
    <source>
        <strain evidence="5 6">831-C4</strain>
    </source>
</reference>
<keyword evidence="6" id="KW-1185">Reference proteome</keyword>
<accession>A0A291IS29</accession>
<dbReference type="InterPro" id="IPR020831">
    <property type="entry name" value="GlycerAld/Erythrose_P_DH"/>
</dbReference>
<dbReference type="FunFam" id="3.40.50.720:FF:000001">
    <property type="entry name" value="Glyceraldehyde-3-phosphate dehydrogenase"/>
    <property type="match status" value="1"/>
</dbReference>
<gene>
    <name evidence="5" type="primary">gap</name>
    <name evidence="5" type="ORF">CP520_02190</name>
</gene>
<evidence type="ECO:0000313" key="6">
    <source>
        <dbReference type="Proteomes" id="UP000232227"/>
    </source>
</evidence>
<dbReference type="PANTHER" id="PTHR43148">
    <property type="entry name" value="GLYCERALDEHYDE-3-PHOSPHATE DEHYDROGENASE 2"/>
    <property type="match status" value="1"/>
</dbReference>
<evidence type="ECO:0000256" key="2">
    <source>
        <dbReference type="ARBA" id="ARBA00023002"/>
    </source>
</evidence>
<dbReference type="InterPro" id="IPR036291">
    <property type="entry name" value="NAD(P)-bd_dom_sf"/>
</dbReference>
<dbReference type="EMBL" id="CP023668">
    <property type="protein sequence ID" value="ATG97554.1"/>
    <property type="molecule type" value="Genomic_DNA"/>
</dbReference>
<dbReference type="GO" id="GO:0016620">
    <property type="term" value="F:oxidoreductase activity, acting on the aldehyde or oxo group of donors, NAD or NADP as acceptor"/>
    <property type="evidence" value="ECO:0007669"/>
    <property type="project" value="InterPro"/>
</dbReference>